<protein>
    <submittedName>
        <fullName evidence="1">Putative secreted protein</fullName>
    </submittedName>
</protein>
<dbReference type="AlphaFoldDB" id="A0A6B0UGM3"/>
<organism evidence="1">
    <name type="scientific">Ixodes ricinus</name>
    <name type="common">Common tick</name>
    <name type="synonym">Acarus ricinus</name>
    <dbReference type="NCBI Taxonomy" id="34613"/>
    <lineage>
        <taxon>Eukaryota</taxon>
        <taxon>Metazoa</taxon>
        <taxon>Ecdysozoa</taxon>
        <taxon>Arthropoda</taxon>
        <taxon>Chelicerata</taxon>
        <taxon>Arachnida</taxon>
        <taxon>Acari</taxon>
        <taxon>Parasitiformes</taxon>
        <taxon>Ixodida</taxon>
        <taxon>Ixodoidea</taxon>
        <taxon>Ixodidae</taxon>
        <taxon>Ixodinae</taxon>
        <taxon>Ixodes</taxon>
    </lineage>
</organism>
<reference evidence="1" key="1">
    <citation type="submission" date="2019-12" db="EMBL/GenBank/DDBJ databases">
        <title>An insight into the sialome of adult female Ixodes ricinus ticks feeding for 6 days.</title>
        <authorList>
            <person name="Perner J."/>
            <person name="Ribeiro J.M.C."/>
        </authorList>
    </citation>
    <scope>NUCLEOTIDE SEQUENCE</scope>
    <source>
        <strain evidence="1">Semi-engorged</strain>
        <tissue evidence="1">Salivary glands</tissue>
    </source>
</reference>
<proteinExistence type="predicted"/>
<evidence type="ECO:0000313" key="1">
    <source>
        <dbReference type="EMBL" id="MXU89010.1"/>
    </source>
</evidence>
<name>A0A6B0UGM3_IXORI</name>
<dbReference type="EMBL" id="GIFC01006927">
    <property type="protein sequence ID" value="MXU89010.1"/>
    <property type="molecule type" value="Transcribed_RNA"/>
</dbReference>
<sequence>MSVSVIAPRKRSSSLSLVLLGGGLTGALDRQSASLCLRPDLCTIVTSNSCSRRLQRARRPDGSFRLASQQRAWWSVTTRNGIPYRYGRNLVSAQTTARHSLSVVE</sequence>
<accession>A0A6B0UGM3</accession>